<evidence type="ECO:0000256" key="15">
    <source>
        <dbReference type="SAM" id="Phobius"/>
    </source>
</evidence>
<dbReference type="FunFam" id="1.10.10.1230:FF:000001">
    <property type="entry name" value="Penicillin-binding protein 3"/>
    <property type="match status" value="1"/>
</dbReference>
<dbReference type="GO" id="GO:0008658">
    <property type="term" value="F:penicillin binding"/>
    <property type="evidence" value="ECO:0007669"/>
    <property type="project" value="InterPro"/>
</dbReference>
<comment type="pathway">
    <text evidence="3">Cell wall biogenesis; peptidoglycan biosynthesis.</text>
</comment>
<evidence type="ECO:0000313" key="18">
    <source>
        <dbReference type="EMBL" id="EOP90474.1"/>
    </source>
</evidence>
<evidence type="ECO:0000256" key="12">
    <source>
        <dbReference type="ARBA" id="ARBA00023316"/>
    </source>
</evidence>
<dbReference type="SUPFAM" id="SSF56601">
    <property type="entry name" value="beta-lactamase/transpeptidase-like"/>
    <property type="match status" value="1"/>
</dbReference>
<dbReference type="SUPFAM" id="SSF56519">
    <property type="entry name" value="Penicillin binding protein dimerisation domain"/>
    <property type="match status" value="1"/>
</dbReference>
<evidence type="ECO:0000256" key="1">
    <source>
        <dbReference type="ARBA" id="ARBA00004167"/>
    </source>
</evidence>
<evidence type="ECO:0000256" key="5">
    <source>
        <dbReference type="ARBA" id="ARBA00012448"/>
    </source>
</evidence>
<keyword evidence="8" id="KW-0133">Cell shape</keyword>
<evidence type="ECO:0000256" key="6">
    <source>
        <dbReference type="ARBA" id="ARBA00022475"/>
    </source>
</evidence>
<proteinExistence type="inferred from homology"/>
<reference evidence="18 19" key="1">
    <citation type="submission" date="2012-12" db="EMBL/GenBank/DDBJ databases">
        <title>The Genome Sequence of Bacillus cereus HuB4-4.</title>
        <authorList>
            <consortium name="The Broad Institute Genome Sequencing Platform"/>
            <consortium name="The Broad Institute Genome Sequencing Center for Infectious Disease"/>
            <person name="Feldgarden M."/>
            <person name="Van der Auwera G.A."/>
            <person name="Mahillon J."/>
            <person name="Duprez V."/>
            <person name="Timmery S."/>
            <person name="Mattelet C."/>
            <person name="Dierick K."/>
            <person name="Sun M."/>
            <person name="Yu Z."/>
            <person name="Zhu L."/>
            <person name="Hu X."/>
            <person name="Shank E.B."/>
            <person name="Swiecicka I."/>
            <person name="Hansen B.M."/>
            <person name="Andrup L."/>
            <person name="Walker B."/>
            <person name="Young S.K."/>
            <person name="Zeng Q."/>
            <person name="Gargeya S."/>
            <person name="Fitzgerald M."/>
            <person name="Haas B."/>
            <person name="Abouelleil A."/>
            <person name="Alvarado L."/>
            <person name="Arachchi H.M."/>
            <person name="Berlin A.M."/>
            <person name="Chapman S.B."/>
            <person name="Dewar J."/>
            <person name="Goldberg J."/>
            <person name="Griggs A."/>
            <person name="Gujja S."/>
            <person name="Hansen M."/>
            <person name="Howarth C."/>
            <person name="Imamovic A."/>
            <person name="Larimer J."/>
            <person name="McCowan C."/>
            <person name="Murphy C."/>
            <person name="Neiman D."/>
            <person name="Pearson M."/>
            <person name="Priest M."/>
            <person name="Roberts A."/>
            <person name="Saif S."/>
            <person name="Shea T."/>
            <person name="Sisk P."/>
            <person name="Sykes S."/>
            <person name="Wortman J."/>
            <person name="Nusbaum C."/>
            <person name="Birren B."/>
        </authorList>
    </citation>
    <scope>NUCLEOTIDE SEQUENCE [LARGE SCALE GENOMIC DNA]</scope>
    <source>
        <strain evidence="18 19">HuB4-4</strain>
    </source>
</reference>
<evidence type="ECO:0000256" key="7">
    <source>
        <dbReference type="ARBA" id="ARBA00022692"/>
    </source>
</evidence>
<name>A0A9W5QW84_BACCE</name>
<evidence type="ECO:0000256" key="14">
    <source>
        <dbReference type="SAM" id="MobiDB-lite"/>
    </source>
</evidence>
<dbReference type="InterPro" id="IPR036138">
    <property type="entry name" value="PBP_dimer_sf"/>
</dbReference>
<feature type="domain" description="Penicillin-binding protein dimerisation" evidence="17">
    <location>
        <begin position="60"/>
        <end position="305"/>
    </location>
</feature>
<dbReference type="InterPro" id="IPR012338">
    <property type="entry name" value="Beta-lactam/transpept-like"/>
</dbReference>
<keyword evidence="6" id="KW-1003">Cell membrane</keyword>
<keyword evidence="10 15" id="KW-1133">Transmembrane helix</keyword>
<dbReference type="EC" id="3.4.16.4" evidence="5"/>
<evidence type="ECO:0000313" key="19">
    <source>
        <dbReference type="Proteomes" id="UP000014009"/>
    </source>
</evidence>
<comment type="caution">
    <text evidence="18">The sequence shown here is derived from an EMBL/GenBank/DDBJ whole genome shotgun (WGS) entry which is preliminary data.</text>
</comment>
<feature type="transmembrane region" description="Helical" evidence="15">
    <location>
        <begin position="12"/>
        <end position="32"/>
    </location>
</feature>
<protein>
    <recommendedName>
        <fullName evidence="5">serine-type D-Ala-D-Ala carboxypeptidase</fullName>
        <ecNumber evidence="5">3.4.16.4</ecNumber>
    </recommendedName>
</protein>
<dbReference type="GO" id="GO:0009002">
    <property type="term" value="F:serine-type D-Ala-D-Ala carboxypeptidase activity"/>
    <property type="evidence" value="ECO:0007669"/>
    <property type="project" value="UniProtKB-EC"/>
</dbReference>
<evidence type="ECO:0000256" key="10">
    <source>
        <dbReference type="ARBA" id="ARBA00022989"/>
    </source>
</evidence>
<evidence type="ECO:0000256" key="4">
    <source>
        <dbReference type="ARBA" id="ARBA00007171"/>
    </source>
</evidence>
<gene>
    <name evidence="18" type="ORF">IGM_02166</name>
</gene>
<dbReference type="RefSeq" id="WP_016098248.1">
    <property type="nucleotide sequence ID" value="NZ_KB976537.1"/>
</dbReference>
<dbReference type="GO" id="GO:0008360">
    <property type="term" value="P:regulation of cell shape"/>
    <property type="evidence" value="ECO:0007669"/>
    <property type="project" value="UniProtKB-KW"/>
</dbReference>
<evidence type="ECO:0000259" key="17">
    <source>
        <dbReference type="Pfam" id="PF03717"/>
    </source>
</evidence>
<keyword evidence="9" id="KW-0573">Peptidoglycan synthesis</keyword>
<dbReference type="Pfam" id="PF03717">
    <property type="entry name" value="PBP_dimer"/>
    <property type="match status" value="1"/>
</dbReference>
<dbReference type="Gene3D" id="1.10.10.1230">
    <property type="entry name" value="Penicillin-binding protein, N-terminal non-catalytic domain, head sub-domain"/>
    <property type="match status" value="1"/>
</dbReference>
<dbReference type="Gene3D" id="3.40.710.10">
    <property type="entry name" value="DD-peptidase/beta-lactamase superfamily"/>
    <property type="match status" value="1"/>
</dbReference>
<evidence type="ECO:0000259" key="16">
    <source>
        <dbReference type="Pfam" id="PF00905"/>
    </source>
</evidence>
<evidence type="ECO:0000256" key="3">
    <source>
        <dbReference type="ARBA" id="ARBA00004752"/>
    </source>
</evidence>
<comment type="subcellular location">
    <subcellularLocation>
        <location evidence="2">Cell membrane</location>
    </subcellularLocation>
    <subcellularLocation>
        <location evidence="1">Membrane</location>
        <topology evidence="1">Single-pass membrane protein</topology>
    </subcellularLocation>
</comment>
<evidence type="ECO:0000256" key="9">
    <source>
        <dbReference type="ARBA" id="ARBA00022984"/>
    </source>
</evidence>
<dbReference type="EMBL" id="AHEF01000042">
    <property type="protein sequence ID" value="EOP90474.1"/>
    <property type="molecule type" value="Genomic_DNA"/>
</dbReference>
<feature type="domain" description="Penicillin-binding protein transpeptidase" evidence="16">
    <location>
        <begin position="351"/>
        <end position="684"/>
    </location>
</feature>
<dbReference type="AlphaFoldDB" id="A0A9W5QW84"/>
<dbReference type="PANTHER" id="PTHR30627:SF2">
    <property type="entry name" value="PEPTIDOGLYCAN D,D-TRANSPEPTIDASE MRDA"/>
    <property type="match status" value="1"/>
</dbReference>
<accession>A0A9W5QW84</accession>
<dbReference type="Gene3D" id="3.90.1310.10">
    <property type="entry name" value="Penicillin-binding protein 2a (Domain 2)"/>
    <property type="match status" value="1"/>
</dbReference>
<evidence type="ECO:0000256" key="13">
    <source>
        <dbReference type="ARBA" id="ARBA00034000"/>
    </source>
</evidence>
<organism evidence="18 19">
    <name type="scientific">Bacillus cereus HuB4-4</name>
    <dbReference type="NCBI Taxonomy" id="1053211"/>
    <lineage>
        <taxon>Bacteria</taxon>
        <taxon>Bacillati</taxon>
        <taxon>Bacillota</taxon>
        <taxon>Bacilli</taxon>
        <taxon>Bacillales</taxon>
        <taxon>Bacillaceae</taxon>
        <taxon>Bacillus</taxon>
        <taxon>Bacillus cereus group</taxon>
    </lineage>
</organism>
<feature type="region of interest" description="Disordered" evidence="14">
    <location>
        <begin position="619"/>
        <end position="638"/>
    </location>
</feature>
<evidence type="ECO:0000256" key="2">
    <source>
        <dbReference type="ARBA" id="ARBA00004236"/>
    </source>
</evidence>
<dbReference type="PANTHER" id="PTHR30627">
    <property type="entry name" value="PEPTIDOGLYCAN D,D-TRANSPEPTIDASE"/>
    <property type="match status" value="1"/>
</dbReference>
<dbReference type="GO" id="GO:0009252">
    <property type="term" value="P:peptidoglycan biosynthetic process"/>
    <property type="evidence" value="ECO:0007669"/>
    <property type="project" value="UniProtKB-KW"/>
</dbReference>
<sequence>MKKQIKKSGRAVSIRLNFVFFCVFLLLSVLIIQLGKLQIIDGETYKNEVEKRENATVSLSVPRGKIFDREGKMVVDNKSLRTITFTKMKGVKSEDMLKTARQLAEIIEMTKEDIDKLTEIDKKDFWMQLNPELAGKLVSKKEIAQFREKDITGKELDKKIEELKRKRVTDKNLQEFTEKDLEVLAIKSKMTSGYQMIPQIIKKDVSEKEYAVISENLANLPGVDVSVDWERFYVNDGLFRSVLGNVSSTDEGLPRERLDYYLVRNYSRNDRIGKSYIEQRYEDVLHGTKKEVKSLADKQGNTISTETVSKGKSGKNLTLTIDMELQKKVEESIEKMLKTYKSSESMLDRAFVVMMNPKNGQILSMAGKKLEEKDGKTEIKDYALGTITSSYEVGSTVKGATVLTGFETKAITPGTYFYDTPMKFKGTKEKKSWKNFGNIDDLRALQVSSNVYMFNTVLKIAGVDYVRDSSLDIKQEYFDKMRYYFRQFGLGIATGIDLPNETAGQIGRKDSQPGFLLDFSIGQYDTYTPLQLAQYISTIANGGYRMKPQIVQQITEQTVQKDEIAKVVQSIEPVVLNRIDMKEEYINQVKEGFRRVFQEGDGTGVQKFQKVPYKPAGKTGTAQTVYGGESESGRDDKGQRKECYNLTLVGYAPYDNPEIAFSIVVPWVIDDKSGINSEIGKDVLDAYFELKNGRLSGEDKKEEISEKN</sequence>
<evidence type="ECO:0000256" key="8">
    <source>
        <dbReference type="ARBA" id="ARBA00022960"/>
    </source>
</evidence>
<comment type="catalytic activity">
    <reaction evidence="13">
        <text>Preferential cleavage: (Ac)2-L-Lys-D-Ala-|-D-Ala. Also transpeptidation of peptidyl-alanyl moieties that are N-acyl substituents of D-alanine.</text>
        <dbReference type="EC" id="3.4.16.4"/>
    </reaction>
</comment>
<dbReference type="FunFam" id="3.40.710.10:FF:000027">
    <property type="entry name" value="Penicillin-binding protein 2"/>
    <property type="match status" value="1"/>
</dbReference>
<dbReference type="GO" id="GO:0071555">
    <property type="term" value="P:cell wall organization"/>
    <property type="evidence" value="ECO:0007669"/>
    <property type="project" value="UniProtKB-KW"/>
</dbReference>
<dbReference type="InterPro" id="IPR005311">
    <property type="entry name" value="PBP_dimer"/>
</dbReference>
<dbReference type="InterPro" id="IPR050515">
    <property type="entry name" value="Beta-lactam/transpept"/>
</dbReference>
<keyword evidence="12" id="KW-0961">Cell wall biogenesis/degradation</keyword>
<dbReference type="GO" id="GO:0071972">
    <property type="term" value="F:peptidoglycan L,D-transpeptidase activity"/>
    <property type="evidence" value="ECO:0007669"/>
    <property type="project" value="TreeGrafter"/>
</dbReference>
<keyword evidence="11 15" id="KW-0472">Membrane</keyword>
<dbReference type="InterPro" id="IPR001460">
    <property type="entry name" value="PCN-bd_Tpept"/>
</dbReference>
<evidence type="ECO:0000256" key="11">
    <source>
        <dbReference type="ARBA" id="ARBA00023136"/>
    </source>
</evidence>
<comment type="similarity">
    <text evidence="4">Belongs to the transpeptidase family.</text>
</comment>
<keyword evidence="7 15" id="KW-0812">Transmembrane</keyword>
<dbReference type="Pfam" id="PF00905">
    <property type="entry name" value="Transpeptidase"/>
    <property type="match status" value="1"/>
</dbReference>
<dbReference type="GO" id="GO:0005886">
    <property type="term" value="C:plasma membrane"/>
    <property type="evidence" value="ECO:0007669"/>
    <property type="project" value="UniProtKB-SubCell"/>
</dbReference>
<dbReference type="Proteomes" id="UP000014009">
    <property type="component" value="Unassembled WGS sequence"/>
</dbReference>